<dbReference type="EMBL" id="QJKJ01005448">
    <property type="protein sequence ID" value="RDX90235.1"/>
    <property type="molecule type" value="Genomic_DNA"/>
</dbReference>
<feature type="non-terminal residue" evidence="2">
    <location>
        <position position="1"/>
    </location>
</feature>
<protein>
    <recommendedName>
        <fullName evidence="4">Aspartic peptidase DDI1-type domain-containing protein</fullName>
    </recommendedName>
</protein>
<accession>A0A371GI48</accession>
<name>A0A371GI48_MUCPR</name>
<dbReference type="AlphaFoldDB" id="A0A371GI48"/>
<organism evidence="2 3">
    <name type="scientific">Mucuna pruriens</name>
    <name type="common">Velvet bean</name>
    <name type="synonym">Dolichos pruriens</name>
    <dbReference type="NCBI Taxonomy" id="157652"/>
    <lineage>
        <taxon>Eukaryota</taxon>
        <taxon>Viridiplantae</taxon>
        <taxon>Streptophyta</taxon>
        <taxon>Embryophyta</taxon>
        <taxon>Tracheophyta</taxon>
        <taxon>Spermatophyta</taxon>
        <taxon>Magnoliopsida</taxon>
        <taxon>eudicotyledons</taxon>
        <taxon>Gunneridae</taxon>
        <taxon>Pentapetalae</taxon>
        <taxon>rosids</taxon>
        <taxon>fabids</taxon>
        <taxon>Fabales</taxon>
        <taxon>Fabaceae</taxon>
        <taxon>Papilionoideae</taxon>
        <taxon>50 kb inversion clade</taxon>
        <taxon>NPAAA clade</taxon>
        <taxon>indigoferoid/millettioid clade</taxon>
        <taxon>Phaseoleae</taxon>
        <taxon>Mucuna</taxon>
    </lineage>
</organism>
<comment type="caution">
    <text evidence="2">The sequence shown here is derived from an EMBL/GenBank/DDBJ whole genome shotgun (WGS) entry which is preliminary data.</text>
</comment>
<dbReference type="PANTHER" id="PTHR33067:SF15">
    <property type="entry name" value="RNA-DIRECTED DNA POLYMERASE"/>
    <property type="match status" value="1"/>
</dbReference>
<feature type="compositionally biased region" description="Polar residues" evidence="1">
    <location>
        <begin position="63"/>
        <end position="85"/>
    </location>
</feature>
<gene>
    <name evidence="2" type="ORF">CR513_27924</name>
</gene>
<proteinExistence type="predicted"/>
<dbReference type="InterPro" id="IPR021109">
    <property type="entry name" value="Peptidase_aspartic_dom_sf"/>
</dbReference>
<keyword evidence="3" id="KW-1185">Reference proteome</keyword>
<reference evidence="2" key="1">
    <citation type="submission" date="2018-05" db="EMBL/GenBank/DDBJ databases">
        <title>Draft genome of Mucuna pruriens seed.</title>
        <authorList>
            <person name="Nnadi N.E."/>
            <person name="Vos R."/>
            <person name="Hasami M.H."/>
            <person name="Devisetty U.K."/>
            <person name="Aguiy J.C."/>
        </authorList>
    </citation>
    <scope>NUCLEOTIDE SEQUENCE [LARGE SCALE GENOMIC DNA]</scope>
    <source>
        <strain evidence="2">JCA_2017</strain>
    </source>
</reference>
<evidence type="ECO:0000313" key="3">
    <source>
        <dbReference type="Proteomes" id="UP000257109"/>
    </source>
</evidence>
<evidence type="ECO:0000256" key="1">
    <source>
        <dbReference type="SAM" id="MobiDB-lite"/>
    </source>
</evidence>
<dbReference type="OrthoDB" id="778454at2759"/>
<evidence type="ECO:0008006" key="4">
    <source>
        <dbReference type="Google" id="ProtNLM"/>
    </source>
</evidence>
<sequence length="264" mass="29699">MNVSSMQFQQNLNARVQDLKIQVGQLATSVSQLQSAGFGNIPSQTIPNPKGGVSAVTWQSGRELPQHQSQDQLMPSLNQKSTPKSNKLESSHYPFPPRQFRQRNMRLMNIPLLDAIKQIPKYAKFLKELCMHKRKKLKRGVEMGGVMSALIKNEEVTIGSQQALPEKCRDPKIFFVPYTIGDCTFVDAMLDLGTSINVMSSSIYKSLNFGDLEPVGMIIQLANRSVVQLLGILEDVLVQVNELIFLPTFMCWIWRTKHLGKDPP</sequence>
<dbReference type="Gene3D" id="2.40.70.10">
    <property type="entry name" value="Acid Proteases"/>
    <property type="match status" value="1"/>
</dbReference>
<feature type="region of interest" description="Disordered" evidence="1">
    <location>
        <begin position="63"/>
        <end position="96"/>
    </location>
</feature>
<dbReference type="Proteomes" id="UP000257109">
    <property type="component" value="Unassembled WGS sequence"/>
</dbReference>
<evidence type="ECO:0000313" key="2">
    <source>
        <dbReference type="EMBL" id="RDX90235.1"/>
    </source>
</evidence>
<dbReference type="PANTHER" id="PTHR33067">
    <property type="entry name" value="RNA-DIRECTED DNA POLYMERASE-RELATED"/>
    <property type="match status" value="1"/>
</dbReference>